<protein>
    <submittedName>
        <fullName evidence="2">Uncharacterized protein</fullName>
    </submittedName>
</protein>
<feature type="compositionally biased region" description="Low complexity" evidence="1">
    <location>
        <begin position="344"/>
        <end position="361"/>
    </location>
</feature>
<accession>A0A4Z0G4R1</accession>
<feature type="region of interest" description="Disordered" evidence="1">
    <location>
        <begin position="1"/>
        <end position="28"/>
    </location>
</feature>
<dbReference type="Proteomes" id="UP000297948">
    <property type="component" value="Unassembled WGS sequence"/>
</dbReference>
<evidence type="ECO:0000313" key="3">
    <source>
        <dbReference type="Proteomes" id="UP000297948"/>
    </source>
</evidence>
<evidence type="ECO:0000256" key="1">
    <source>
        <dbReference type="SAM" id="MobiDB-lite"/>
    </source>
</evidence>
<feature type="region of interest" description="Disordered" evidence="1">
    <location>
        <begin position="60"/>
        <end position="79"/>
    </location>
</feature>
<dbReference type="AlphaFoldDB" id="A0A4Z0G4R1"/>
<dbReference type="OrthoDB" id="262125at2"/>
<reference evidence="2 3" key="1">
    <citation type="submission" date="2019-03" db="EMBL/GenBank/DDBJ databases">
        <authorList>
            <person name="Gonzalez-Pimentel J.L."/>
        </authorList>
    </citation>
    <scope>NUCLEOTIDE SEQUENCE [LARGE SCALE GENOMIC DNA]</scope>
    <source>
        <strain evidence="2 3">JCM 31289</strain>
    </source>
</reference>
<dbReference type="SUPFAM" id="SSF82171">
    <property type="entry name" value="DPP6 N-terminal domain-like"/>
    <property type="match status" value="1"/>
</dbReference>
<dbReference type="RefSeq" id="WP_135342005.1">
    <property type="nucleotide sequence ID" value="NZ_SRID01000431.1"/>
</dbReference>
<dbReference type="EMBL" id="SRID01000431">
    <property type="protein sequence ID" value="TGA90935.1"/>
    <property type="molecule type" value="Genomic_DNA"/>
</dbReference>
<name>A0A4Z0G4R1_9ACTN</name>
<gene>
    <name evidence="2" type="ORF">E4099_28495</name>
</gene>
<sequence>MTACVIETAEERGPTAEGAADAPARPPRPELAIAADGSYAARLARCAATGGRYPERWTLHGPQPHTVPLPGPQPEEADSEVLPLPDGQLLISRRVADLHTLSLLYPARQGTAERPLGSVGGTRLRLLPPVPDGRAAYALAPGAGSCEVWLVYGDGGGPRRVAEVPGHCAGGVWLDRAGRLLALDRELDGRTKTVVVDLAYGGRVSPLLQLTEASEDRLLLADPDSGLLLVRSDAPGEQRLGWGVLGSSSPVRFPECLRVPEGTATPFAAQPGQARAPEGCAIAFRVEDPTGTAVGLWRPADRRLFRILPPEGWLTDAGLWTRTGELWLPHATATTRPGLRRMCSPGSRGPADRGPAAGRGDITARGTAVPSPSEAVRTRVPAGAAGAVRT</sequence>
<comment type="caution">
    <text evidence="2">The sequence shown here is derived from an EMBL/GenBank/DDBJ whole genome shotgun (WGS) entry which is preliminary data.</text>
</comment>
<organism evidence="2 3">
    <name type="scientific">Streptomyces palmae</name>
    <dbReference type="NCBI Taxonomy" id="1701085"/>
    <lineage>
        <taxon>Bacteria</taxon>
        <taxon>Bacillati</taxon>
        <taxon>Actinomycetota</taxon>
        <taxon>Actinomycetes</taxon>
        <taxon>Kitasatosporales</taxon>
        <taxon>Streptomycetaceae</taxon>
        <taxon>Streptomyces</taxon>
    </lineage>
</organism>
<keyword evidence="3" id="KW-1185">Reference proteome</keyword>
<proteinExistence type="predicted"/>
<feature type="non-terminal residue" evidence="2">
    <location>
        <position position="390"/>
    </location>
</feature>
<feature type="region of interest" description="Disordered" evidence="1">
    <location>
        <begin position="337"/>
        <end position="390"/>
    </location>
</feature>
<evidence type="ECO:0000313" key="2">
    <source>
        <dbReference type="EMBL" id="TGA90935.1"/>
    </source>
</evidence>